<evidence type="ECO:0000313" key="9">
    <source>
        <dbReference type="Proteomes" id="UP000253918"/>
    </source>
</evidence>
<dbReference type="EMBL" id="QQNB01000002">
    <property type="protein sequence ID" value="RDE05418.1"/>
    <property type="molecule type" value="Genomic_DNA"/>
</dbReference>
<feature type="site" description="Important for catalytic activity" evidence="7">
    <location>
        <position position="198"/>
    </location>
</feature>
<dbReference type="EC" id="4.2.2.29" evidence="7"/>
<dbReference type="Gene3D" id="3.30.1490.480">
    <property type="entry name" value="Endolytic murein transglycosylase"/>
    <property type="match status" value="1"/>
</dbReference>
<dbReference type="Pfam" id="PF02618">
    <property type="entry name" value="YceG"/>
    <property type="match status" value="1"/>
</dbReference>
<comment type="caution">
    <text evidence="8">The sequence shown here is derived from an EMBL/GenBank/DDBJ whole genome shotgun (WGS) entry which is preliminary data.</text>
</comment>
<gene>
    <name evidence="7 8" type="primary">mltG</name>
    <name evidence="8" type="ORF">DVW87_09195</name>
</gene>
<evidence type="ECO:0000256" key="6">
    <source>
        <dbReference type="ARBA" id="ARBA00023316"/>
    </source>
</evidence>
<accession>A0A369VSQ1</accession>
<name>A0A369VSQ1_9SPHN</name>
<dbReference type="OrthoDB" id="9814591at2"/>
<evidence type="ECO:0000256" key="2">
    <source>
        <dbReference type="ARBA" id="ARBA00022692"/>
    </source>
</evidence>
<reference evidence="8 9" key="1">
    <citation type="submission" date="2018-07" db="EMBL/GenBank/DDBJ databases">
        <title>a novel species of Sphingomonas isolated from the rhizosphere soil of Araceae plant.</title>
        <authorList>
            <person name="Zhiyong W."/>
            <person name="Qinglan Z."/>
            <person name="Zhiwei F."/>
            <person name="Ding X."/>
            <person name="Gejiao W."/>
            <person name="Shixue Z."/>
        </authorList>
    </citation>
    <scope>NUCLEOTIDE SEQUENCE [LARGE SCALE GENOMIC DNA]</scope>
    <source>
        <strain evidence="8 9">WZY 27</strain>
    </source>
</reference>
<evidence type="ECO:0000256" key="7">
    <source>
        <dbReference type="HAMAP-Rule" id="MF_02065"/>
    </source>
</evidence>
<evidence type="ECO:0000256" key="5">
    <source>
        <dbReference type="ARBA" id="ARBA00023239"/>
    </source>
</evidence>
<dbReference type="PANTHER" id="PTHR30518">
    <property type="entry name" value="ENDOLYTIC MUREIN TRANSGLYCOSYLASE"/>
    <property type="match status" value="1"/>
</dbReference>
<protein>
    <recommendedName>
        <fullName evidence="7">Endolytic murein transglycosylase</fullName>
        <ecNumber evidence="7">4.2.2.29</ecNumber>
    </recommendedName>
    <alternativeName>
        <fullName evidence="7">Peptidoglycan lytic transglycosylase</fullName>
    </alternativeName>
    <alternativeName>
        <fullName evidence="7">Peptidoglycan polymerization terminase</fullName>
    </alternativeName>
</protein>
<dbReference type="InterPro" id="IPR003770">
    <property type="entry name" value="MLTG-like"/>
</dbReference>
<dbReference type="AlphaFoldDB" id="A0A369VSQ1"/>
<keyword evidence="5 7" id="KW-0456">Lyase</keyword>
<dbReference type="GO" id="GO:0009252">
    <property type="term" value="P:peptidoglycan biosynthetic process"/>
    <property type="evidence" value="ECO:0007669"/>
    <property type="project" value="UniProtKB-UniRule"/>
</dbReference>
<dbReference type="CDD" id="cd08010">
    <property type="entry name" value="MltG_like"/>
    <property type="match status" value="1"/>
</dbReference>
<keyword evidence="7" id="KW-0997">Cell inner membrane</keyword>
<evidence type="ECO:0000256" key="3">
    <source>
        <dbReference type="ARBA" id="ARBA00022989"/>
    </source>
</evidence>
<keyword evidence="3 7" id="KW-1133">Transmembrane helix</keyword>
<comment type="catalytic activity">
    <reaction evidence="7">
        <text>a peptidoglycan chain = a peptidoglycan chain with N-acetyl-1,6-anhydromuramyl-[peptide] at the reducing end + a peptidoglycan chain with N-acetylglucosamine at the non-reducing end.</text>
        <dbReference type="EC" id="4.2.2.29"/>
    </reaction>
</comment>
<dbReference type="PANTHER" id="PTHR30518:SF2">
    <property type="entry name" value="ENDOLYTIC MUREIN TRANSGLYCOSYLASE"/>
    <property type="match status" value="1"/>
</dbReference>
<dbReference type="Gene3D" id="3.30.160.60">
    <property type="entry name" value="Classic Zinc Finger"/>
    <property type="match status" value="1"/>
</dbReference>
<comment type="similarity">
    <text evidence="7">Belongs to the transglycosylase MltG family.</text>
</comment>
<dbReference type="GO" id="GO:0005886">
    <property type="term" value="C:plasma membrane"/>
    <property type="evidence" value="ECO:0007669"/>
    <property type="project" value="UniProtKB-UniRule"/>
</dbReference>
<keyword evidence="6 7" id="KW-0961">Cell wall biogenesis/degradation</keyword>
<dbReference type="NCBIfam" id="TIGR00247">
    <property type="entry name" value="endolytic transglycosylase MltG"/>
    <property type="match status" value="1"/>
</dbReference>
<sequence>MRKLGCFGLLIVIALAVAAFVGLRGWQGAGPLERPTTISIAPGTGTVGAARQLERAGAIRSSRQFRWFSRFLGGGKGIKAGEYEIPAHASASEILDLLESGKTLQRLVTVPEGWPSVMVADAINKAPELTGRVEAPREGSVLPDSYSYGRGDSRQAVLARMQKAMQTYLAKAWASRKPNIAVKTPEQALVLASIVEKETGKPSERRTVAAVYGNRLRQGIPLQADPTVIYPITRGRPLGRRIRQSELHAKNGYNTYASAGLPVGPIANPGRASIDAVLDPAPSKALYFVADGTGRHVFANTLAEHNANVQKWYAIRRSRGEM</sequence>
<proteinExistence type="inferred from homology"/>
<dbReference type="GO" id="GO:0071555">
    <property type="term" value="P:cell wall organization"/>
    <property type="evidence" value="ECO:0007669"/>
    <property type="project" value="UniProtKB-KW"/>
</dbReference>
<dbReference type="Proteomes" id="UP000253918">
    <property type="component" value="Unassembled WGS sequence"/>
</dbReference>
<evidence type="ECO:0000256" key="1">
    <source>
        <dbReference type="ARBA" id="ARBA00022475"/>
    </source>
</evidence>
<comment type="function">
    <text evidence="7">Functions as a peptidoglycan terminase that cleaves nascent peptidoglycan strands endolytically to terminate their elongation.</text>
</comment>
<keyword evidence="9" id="KW-1185">Reference proteome</keyword>
<keyword evidence="1 7" id="KW-1003">Cell membrane</keyword>
<evidence type="ECO:0000256" key="4">
    <source>
        <dbReference type="ARBA" id="ARBA00023136"/>
    </source>
</evidence>
<evidence type="ECO:0000313" key="8">
    <source>
        <dbReference type="EMBL" id="RDE05418.1"/>
    </source>
</evidence>
<dbReference type="GO" id="GO:0008932">
    <property type="term" value="F:lytic endotransglycosylase activity"/>
    <property type="evidence" value="ECO:0007669"/>
    <property type="project" value="UniProtKB-UniRule"/>
</dbReference>
<keyword evidence="2 7" id="KW-0812">Transmembrane</keyword>
<dbReference type="HAMAP" id="MF_02065">
    <property type="entry name" value="MltG"/>
    <property type="match status" value="1"/>
</dbReference>
<keyword evidence="4 7" id="KW-0472">Membrane</keyword>
<dbReference type="RefSeq" id="WP_114687489.1">
    <property type="nucleotide sequence ID" value="NZ_QQNB01000002.1"/>
</dbReference>
<organism evidence="8 9">
    <name type="scientific">Sphingomonas aracearum</name>
    <dbReference type="NCBI Taxonomy" id="2283317"/>
    <lineage>
        <taxon>Bacteria</taxon>
        <taxon>Pseudomonadati</taxon>
        <taxon>Pseudomonadota</taxon>
        <taxon>Alphaproteobacteria</taxon>
        <taxon>Sphingomonadales</taxon>
        <taxon>Sphingomonadaceae</taxon>
        <taxon>Sphingomonas</taxon>
    </lineage>
</organism>